<evidence type="ECO:0000256" key="1">
    <source>
        <dbReference type="SAM" id="MobiDB-lite"/>
    </source>
</evidence>
<dbReference type="AlphaFoldDB" id="A0AA38FYQ1"/>
<dbReference type="OMA" id="DEGYECW"/>
<gene>
    <name evidence="2" type="ORF">KI387_026389</name>
</gene>
<feature type="compositionally biased region" description="Basic and acidic residues" evidence="1">
    <location>
        <begin position="91"/>
        <end position="106"/>
    </location>
</feature>
<proteinExistence type="predicted"/>
<dbReference type="GO" id="GO:0036033">
    <property type="term" value="F:mediator complex binding"/>
    <property type="evidence" value="ECO:0007669"/>
    <property type="project" value="InterPro"/>
</dbReference>
<feature type="region of interest" description="Disordered" evidence="1">
    <location>
        <begin position="78"/>
        <end position="115"/>
    </location>
</feature>
<evidence type="ECO:0000313" key="3">
    <source>
        <dbReference type="Proteomes" id="UP000824469"/>
    </source>
</evidence>
<dbReference type="Proteomes" id="UP000824469">
    <property type="component" value="Unassembled WGS sequence"/>
</dbReference>
<dbReference type="GO" id="GO:0005829">
    <property type="term" value="C:cytosol"/>
    <property type="evidence" value="ECO:0007669"/>
    <property type="project" value="TreeGrafter"/>
</dbReference>
<keyword evidence="3" id="KW-1185">Reference proteome</keyword>
<reference evidence="2 3" key="1">
    <citation type="journal article" date="2021" name="Nat. Plants">
        <title>The Taxus genome provides insights into paclitaxel biosynthesis.</title>
        <authorList>
            <person name="Xiong X."/>
            <person name="Gou J."/>
            <person name="Liao Q."/>
            <person name="Li Y."/>
            <person name="Zhou Q."/>
            <person name="Bi G."/>
            <person name="Li C."/>
            <person name="Du R."/>
            <person name="Wang X."/>
            <person name="Sun T."/>
            <person name="Guo L."/>
            <person name="Liang H."/>
            <person name="Lu P."/>
            <person name="Wu Y."/>
            <person name="Zhang Z."/>
            <person name="Ro D.K."/>
            <person name="Shang Y."/>
            <person name="Huang S."/>
            <person name="Yan J."/>
        </authorList>
    </citation>
    <scope>NUCLEOTIDE SEQUENCE [LARGE SCALE GENOMIC DNA]</scope>
    <source>
        <strain evidence="2">Ta-2019</strain>
    </source>
</reference>
<dbReference type="PANTHER" id="PTHR36345:SF1">
    <property type="entry name" value="CCG-BINDING PROTEIN 1"/>
    <property type="match status" value="1"/>
</dbReference>
<dbReference type="GO" id="GO:0010183">
    <property type="term" value="P:pollen tube guidance"/>
    <property type="evidence" value="ECO:0007669"/>
    <property type="project" value="InterPro"/>
</dbReference>
<sequence>YCSTLEGDEGYECWEGYFEFEDMKKEYAAEAADKIGNGRKISNPLAELENLVRQSGGVKNLIELVHFMTGISKKKKESATTVKSMANSSNDMEKTQPDGIPKTEQKMEEEEKGFLPDSAFTRMLKRVARGSFPAWYTPRPDHETD</sequence>
<name>A0AA38FYQ1_TAXCH</name>
<comment type="caution">
    <text evidence="2">The sequence shown here is derived from an EMBL/GenBank/DDBJ whole genome shotgun (WGS) entry which is preliminary data.</text>
</comment>
<dbReference type="InterPro" id="IPR037502">
    <property type="entry name" value="CBP1"/>
</dbReference>
<evidence type="ECO:0000313" key="2">
    <source>
        <dbReference type="EMBL" id="KAH9311354.1"/>
    </source>
</evidence>
<feature type="compositionally biased region" description="Polar residues" evidence="1">
    <location>
        <begin position="79"/>
        <end position="90"/>
    </location>
</feature>
<protein>
    <submittedName>
        <fullName evidence="2">Uncharacterized protein</fullName>
    </submittedName>
</protein>
<accession>A0AA38FYQ1</accession>
<dbReference type="PANTHER" id="PTHR36345">
    <property type="entry name" value="CCG-BINDING PROTEIN 1"/>
    <property type="match status" value="1"/>
</dbReference>
<organism evidence="2 3">
    <name type="scientific">Taxus chinensis</name>
    <name type="common">Chinese yew</name>
    <name type="synonym">Taxus wallichiana var. chinensis</name>
    <dbReference type="NCBI Taxonomy" id="29808"/>
    <lineage>
        <taxon>Eukaryota</taxon>
        <taxon>Viridiplantae</taxon>
        <taxon>Streptophyta</taxon>
        <taxon>Embryophyta</taxon>
        <taxon>Tracheophyta</taxon>
        <taxon>Spermatophyta</taxon>
        <taxon>Pinopsida</taxon>
        <taxon>Pinidae</taxon>
        <taxon>Conifers II</taxon>
        <taxon>Cupressales</taxon>
        <taxon>Taxaceae</taxon>
        <taxon>Taxus</taxon>
    </lineage>
</organism>
<dbReference type="GO" id="GO:0005634">
    <property type="term" value="C:nucleus"/>
    <property type="evidence" value="ECO:0007669"/>
    <property type="project" value="TreeGrafter"/>
</dbReference>
<feature type="non-terminal residue" evidence="2">
    <location>
        <position position="145"/>
    </location>
</feature>
<dbReference type="EMBL" id="JAHRHJ020000006">
    <property type="protein sequence ID" value="KAH9311354.1"/>
    <property type="molecule type" value="Genomic_DNA"/>
</dbReference>